<sequence>MFGCWLLVFMAHSALAEASLAQAPEGSASGYRGDTGFGEESSVLDFRRLSCLPPEYRDLALCKLRRALGARQIVRRVVGGLSSNGVANTFWGDAKLARQLARCTTRLRLRDNCCALFWSQIRPSA</sequence>
<name>A0A6A5U9A1_9PLEO</name>
<keyword evidence="3" id="KW-1185">Reference proteome</keyword>
<evidence type="ECO:0000256" key="1">
    <source>
        <dbReference type="SAM" id="SignalP"/>
    </source>
</evidence>
<proteinExistence type="predicted"/>
<evidence type="ECO:0000313" key="3">
    <source>
        <dbReference type="Proteomes" id="UP000800035"/>
    </source>
</evidence>
<dbReference type="Proteomes" id="UP000800035">
    <property type="component" value="Unassembled WGS sequence"/>
</dbReference>
<protein>
    <submittedName>
        <fullName evidence="2">Uncharacterized protein</fullName>
    </submittedName>
</protein>
<dbReference type="AlphaFoldDB" id="A0A6A5U9A1"/>
<feature type="signal peptide" evidence="1">
    <location>
        <begin position="1"/>
        <end position="16"/>
    </location>
</feature>
<organism evidence="2 3">
    <name type="scientific">Byssothecium circinans</name>
    <dbReference type="NCBI Taxonomy" id="147558"/>
    <lineage>
        <taxon>Eukaryota</taxon>
        <taxon>Fungi</taxon>
        <taxon>Dikarya</taxon>
        <taxon>Ascomycota</taxon>
        <taxon>Pezizomycotina</taxon>
        <taxon>Dothideomycetes</taxon>
        <taxon>Pleosporomycetidae</taxon>
        <taxon>Pleosporales</taxon>
        <taxon>Massarineae</taxon>
        <taxon>Massarinaceae</taxon>
        <taxon>Byssothecium</taxon>
    </lineage>
</organism>
<gene>
    <name evidence="2" type="ORF">CC80DRAFT_237842</name>
</gene>
<dbReference type="EMBL" id="ML976981">
    <property type="protein sequence ID" value="KAF1961455.1"/>
    <property type="molecule type" value="Genomic_DNA"/>
</dbReference>
<accession>A0A6A5U9A1</accession>
<reference evidence="2" key="1">
    <citation type="journal article" date="2020" name="Stud. Mycol.">
        <title>101 Dothideomycetes genomes: a test case for predicting lifestyles and emergence of pathogens.</title>
        <authorList>
            <person name="Haridas S."/>
            <person name="Albert R."/>
            <person name="Binder M."/>
            <person name="Bloem J."/>
            <person name="Labutti K."/>
            <person name="Salamov A."/>
            <person name="Andreopoulos B."/>
            <person name="Baker S."/>
            <person name="Barry K."/>
            <person name="Bills G."/>
            <person name="Bluhm B."/>
            <person name="Cannon C."/>
            <person name="Castanera R."/>
            <person name="Culley D."/>
            <person name="Daum C."/>
            <person name="Ezra D."/>
            <person name="Gonzalez J."/>
            <person name="Henrissat B."/>
            <person name="Kuo A."/>
            <person name="Liang C."/>
            <person name="Lipzen A."/>
            <person name="Lutzoni F."/>
            <person name="Magnuson J."/>
            <person name="Mondo S."/>
            <person name="Nolan M."/>
            <person name="Ohm R."/>
            <person name="Pangilinan J."/>
            <person name="Park H.-J."/>
            <person name="Ramirez L."/>
            <person name="Alfaro M."/>
            <person name="Sun H."/>
            <person name="Tritt A."/>
            <person name="Yoshinaga Y."/>
            <person name="Zwiers L.-H."/>
            <person name="Turgeon B."/>
            <person name="Goodwin S."/>
            <person name="Spatafora J."/>
            <person name="Crous P."/>
            <person name="Grigoriev I."/>
        </authorList>
    </citation>
    <scope>NUCLEOTIDE SEQUENCE</scope>
    <source>
        <strain evidence="2">CBS 675.92</strain>
    </source>
</reference>
<evidence type="ECO:0000313" key="2">
    <source>
        <dbReference type="EMBL" id="KAF1961455.1"/>
    </source>
</evidence>
<feature type="chain" id="PRO_5025506367" evidence="1">
    <location>
        <begin position="17"/>
        <end position="125"/>
    </location>
</feature>
<keyword evidence="1" id="KW-0732">Signal</keyword>